<organism evidence="1 2">
    <name type="scientific">Nitrincola nitratireducens</name>
    <dbReference type="NCBI Taxonomy" id="1229521"/>
    <lineage>
        <taxon>Bacteria</taxon>
        <taxon>Pseudomonadati</taxon>
        <taxon>Pseudomonadota</taxon>
        <taxon>Gammaproteobacteria</taxon>
        <taxon>Oceanospirillales</taxon>
        <taxon>Oceanospirillaceae</taxon>
        <taxon>Nitrincola</taxon>
    </lineage>
</organism>
<sequence length="257" mass="28842">MNIHQETAAYLNTLWTTNEICSDLPSHLKPTTLEEGYRAQEAFIHLSQSPCTGWKLGVASENQLTQAQLNRPLVGRILSNRCFEKNKHVVVPESGVITIEGEIGLILKHDILPNRVEPISWMDVSHICLTFEIVRSRFINRRAVGWPSFVADNVGFEALITSDPLPMIPCDTILDELLHKSYIELDGQAIAYPLQDKDGINPLTSLTHLANHARQENITLYAGELVSTGAFYKPFDLPHRNHGISAIYPWNTFGFSV</sequence>
<comment type="caution">
    <text evidence="1">The sequence shown here is derived from an EMBL/GenBank/DDBJ whole genome shotgun (WGS) entry which is preliminary data.</text>
</comment>
<accession>W9UZD6</accession>
<name>W9UZD6_9GAMM</name>
<dbReference type="AlphaFoldDB" id="W9UZD6"/>
<dbReference type="InterPro" id="IPR050772">
    <property type="entry name" value="Hydratase-Decarb/MhpD_sf"/>
</dbReference>
<gene>
    <name evidence="1" type="ORF">D791_00848</name>
</gene>
<dbReference type="OrthoDB" id="9792137at2"/>
<dbReference type="RefSeq" id="WP_036508026.1">
    <property type="nucleotide sequence ID" value="NZ_AONB01000002.1"/>
</dbReference>
<evidence type="ECO:0000313" key="2">
    <source>
        <dbReference type="Proteomes" id="UP000019464"/>
    </source>
</evidence>
<dbReference type="Gene3D" id="3.90.850.10">
    <property type="entry name" value="Fumarylacetoacetase-like, C-terminal domain"/>
    <property type="match status" value="1"/>
</dbReference>
<keyword evidence="2" id="KW-1185">Reference proteome</keyword>
<dbReference type="GO" id="GO:0008684">
    <property type="term" value="F:2-oxopent-4-enoate hydratase activity"/>
    <property type="evidence" value="ECO:0007669"/>
    <property type="project" value="TreeGrafter"/>
</dbReference>
<dbReference type="SUPFAM" id="SSF56529">
    <property type="entry name" value="FAH"/>
    <property type="match status" value="1"/>
</dbReference>
<dbReference type="PANTHER" id="PTHR30143:SF0">
    <property type="entry name" value="2-KETO-4-PENTENOATE HYDRATASE"/>
    <property type="match status" value="1"/>
</dbReference>
<dbReference type="InterPro" id="IPR036663">
    <property type="entry name" value="Fumarylacetoacetase_C_sf"/>
</dbReference>
<dbReference type="PANTHER" id="PTHR30143">
    <property type="entry name" value="ACID HYDRATASE"/>
    <property type="match status" value="1"/>
</dbReference>
<evidence type="ECO:0000313" key="1">
    <source>
        <dbReference type="EMBL" id="EXJ12603.1"/>
    </source>
</evidence>
<proteinExistence type="predicted"/>
<protein>
    <submittedName>
        <fullName evidence="1">2-keto-4-pentenoate hydratase</fullName>
    </submittedName>
</protein>
<dbReference type="EMBL" id="AONB01000002">
    <property type="protein sequence ID" value="EXJ12603.1"/>
    <property type="molecule type" value="Genomic_DNA"/>
</dbReference>
<dbReference type="Proteomes" id="UP000019464">
    <property type="component" value="Unassembled WGS sequence"/>
</dbReference>
<reference evidence="1 2" key="2">
    <citation type="journal article" date="2015" name="Syst. Appl. Microbiol.">
        <title>Nitrincola nitratireducens sp. nov. isolated from a haloalkaline crater lake.</title>
        <authorList>
            <person name="Singh A."/>
            <person name="Vaidya B."/>
            <person name="Tanuku N.R."/>
            <person name="Pinnaka A.K."/>
        </authorList>
    </citation>
    <scope>NUCLEOTIDE SEQUENCE [LARGE SCALE GENOMIC DNA]</scope>
    <source>
        <strain evidence="1 2">AK23</strain>
    </source>
</reference>
<dbReference type="GO" id="GO:0005737">
    <property type="term" value="C:cytoplasm"/>
    <property type="evidence" value="ECO:0007669"/>
    <property type="project" value="TreeGrafter"/>
</dbReference>
<dbReference type="STRING" id="1229521.D791_00848"/>
<dbReference type="PATRIC" id="fig|1229521.3.peg.861"/>
<reference evidence="2" key="1">
    <citation type="submission" date="2012-11" db="EMBL/GenBank/DDBJ databases">
        <authorList>
            <person name="Singh A."/>
            <person name="Pinnaka A.K."/>
            <person name="Vaidya B."/>
        </authorList>
    </citation>
    <scope>NUCLEOTIDE SEQUENCE [LARGE SCALE GENOMIC DNA]</scope>
    <source>
        <strain evidence="2">AK23</strain>
    </source>
</reference>